<keyword evidence="2 4" id="KW-0560">Oxidoreductase</keyword>
<evidence type="ECO:0000313" key="6">
    <source>
        <dbReference type="EMBL" id="MEH7827865.1"/>
    </source>
</evidence>
<dbReference type="SMART" id="SM00839">
    <property type="entry name" value="ELFV_dehydrog"/>
    <property type="match status" value="1"/>
</dbReference>
<dbReference type="InterPro" id="IPR006096">
    <property type="entry name" value="Glu/Leu/Phe/Val/Trp_DH_C"/>
</dbReference>
<dbReference type="PRINTS" id="PR00082">
    <property type="entry name" value="GLFDHDRGNASE"/>
</dbReference>
<dbReference type="SUPFAM" id="SSF51735">
    <property type="entry name" value="NAD(P)-binding Rossmann-fold domains"/>
    <property type="match status" value="1"/>
</dbReference>
<evidence type="ECO:0000259" key="5">
    <source>
        <dbReference type="SMART" id="SM00839"/>
    </source>
</evidence>
<accession>A0ABU8BT37</accession>
<dbReference type="PANTHER" id="PTHR42722">
    <property type="entry name" value="LEUCINE DEHYDROGENASE"/>
    <property type="match status" value="1"/>
</dbReference>
<dbReference type="PIRSF" id="PIRSF000188">
    <property type="entry name" value="Phe_leu_dh"/>
    <property type="match status" value="1"/>
</dbReference>
<keyword evidence="3" id="KW-0520">NAD</keyword>
<comment type="caution">
    <text evidence="6">The sequence shown here is derived from an EMBL/GenBank/DDBJ whole genome shotgun (WGS) entry which is preliminary data.</text>
</comment>
<feature type="domain" description="Glutamate/phenylalanine/leucine/valine/L-tryptophan dehydrogenase C-terminal" evidence="5">
    <location>
        <begin position="142"/>
        <end position="348"/>
    </location>
</feature>
<evidence type="ECO:0000256" key="3">
    <source>
        <dbReference type="ARBA" id="ARBA00023027"/>
    </source>
</evidence>
<dbReference type="PANTHER" id="PTHR42722:SF1">
    <property type="entry name" value="VALINE DEHYDROGENASE"/>
    <property type="match status" value="1"/>
</dbReference>
<keyword evidence="7" id="KW-1185">Reference proteome</keyword>
<dbReference type="CDD" id="cd01075">
    <property type="entry name" value="NAD_bind_Leu_Phe_Val_DH"/>
    <property type="match status" value="1"/>
</dbReference>
<dbReference type="Gene3D" id="3.40.50.10860">
    <property type="entry name" value="Leucine Dehydrogenase, chain A, domain 1"/>
    <property type="match status" value="1"/>
</dbReference>
<dbReference type="InterPro" id="IPR016211">
    <property type="entry name" value="Glu/Phe/Leu/Val/Trp_DH_bac/arc"/>
</dbReference>
<protein>
    <submittedName>
        <fullName evidence="6">Glu/Leu/Phe/Val dehydrogenase dimerization domain-containing protein</fullName>
    </submittedName>
</protein>
<gene>
    <name evidence="6" type="ORF">V6590_06875</name>
</gene>
<dbReference type="PROSITE" id="PS00074">
    <property type="entry name" value="GLFV_DEHYDROGENASE"/>
    <property type="match status" value="1"/>
</dbReference>
<dbReference type="InterPro" id="IPR033524">
    <property type="entry name" value="Glu/Leu/Phe/Val_DH_AS"/>
</dbReference>
<evidence type="ECO:0000313" key="7">
    <source>
        <dbReference type="Proteomes" id="UP001431963"/>
    </source>
</evidence>
<dbReference type="Pfam" id="PF00208">
    <property type="entry name" value="ELFV_dehydrog"/>
    <property type="match status" value="1"/>
</dbReference>
<dbReference type="InterPro" id="IPR046346">
    <property type="entry name" value="Aminoacid_DH-like_N_sf"/>
</dbReference>
<evidence type="ECO:0000256" key="2">
    <source>
        <dbReference type="ARBA" id="ARBA00023002"/>
    </source>
</evidence>
<organism evidence="6 7">
    <name type="scientific">Gemmobacter denitrificans</name>
    <dbReference type="NCBI Taxonomy" id="3123040"/>
    <lineage>
        <taxon>Bacteria</taxon>
        <taxon>Pseudomonadati</taxon>
        <taxon>Pseudomonadota</taxon>
        <taxon>Alphaproteobacteria</taxon>
        <taxon>Rhodobacterales</taxon>
        <taxon>Paracoccaceae</taxon>
        <taxon>Gemmobacter</taxon>
    </lineage>
</organism>
<name>A0ABU8BT37_9RHOB</name>
<dbReference type="Proteomes" id="UP001431963">
    <property type="component" value="Unassembled WGS sequence"/>
</dbReference>
<evidence type="ECO:0000256" key="1">
    <source>
        <dbReference type="ARBA" id="ARBA00006382"/>
    </source>
</evidence>
<proteinExistence type="inferred from homology"/>
<dbReference type="RefSeq" id="WP_335421249.1">
    <property type="nucleotide sequence ID" value="NZ_JBALHR010000003.1"/>
</dbReference>
<dbReference type="Gene3D" id="3.40.50.720">
    <property type="entry name" value="NAD(P)-binding Rossmann-like Domain"/>
    <property type="match status" value="1"/>
</dbReference>
<dbReference type="EMBL" id="JBALHR010000003">
    <property type="protein sequence ID" value="MEH7827865.1"/>
    <property type="molecule type" value="Genomic_DNA"/>
</dbReference>
<dbReference type="InterPro" id="IPR006095">
    <property type="entry name" value="Glu/Leu/Phe/Val/Trp_DH"/>
</dbReference>
<evidence type="ECO:0000256" key="4">
    <source>
        <dbReference type="RuleBase" id="RU004417"/>
    </source>
</evidence>
<reference evidence="6" key="1">
    <citation type="submission" date="2024-02" db="EMBL/GenBank/DDBJ databases">
        <title>Genome sequences of strain Gemmobacter sp. JM10B15.</title>
        <authorList>
            <person name="Zhang M."/>
        </authorList>
    </citation>
    <scope>NUCLEOTIDE SEQUENCE</scope>
    <source>
        <strain evidence="6">JM10B15</strain>
    </source>
</reference>
<dbReference type="InterPro" id="IPR036291">
    <property type="entry name" value="NAD(P)-bd_dom_sf"/>
</dbReference>
<sequence>MQVFTHSEFDGHETVAFCHDKASGLRAIIAIHDTRLGPALGGCRMLPYTSEAEALTDVLRLSRGMSYKNALAGLPLGGGKSVIIGDPRQDKTPALLEAFGAFVEGLNGRYITAEDSNTSPADMEIIARRTAHVRNMGFGPDDNPSPVTALGTFYGIEVGLEVLGLPMDGAKVVVEGLGKVGMDLAARLHAAGARLVVTDVNAQAVAEAVARFGAEAVAPGTAHRVQADVYAPCALGAGLNARTIPELGARMVAGAANNQLETPQDGDRLQARGVLYCPDYVVNAGGVLGIPLPGERLTMAERMARATVIQRTTRDVLDLAVERDIPTHTAADRLAQEILSGGAMRLAAE</sequence>
<dbReference type="InterPro" id="IPR006097">
    <property type="entry name" value="Glu/Leu/Phe/Val/Trp_DH_dimer"/>
</dbReference>
<dbReference type="SUPFAM" id="SSF53223">
    <property type="entry name" value="Aminoacid dehydrogenase-like, N-terminal domain"/>
    <property type="match status" value="1"/>
</dbReference>
<comment type="similarity">
    <text evidence="1 4">Belongs to the Glu/Leu/Phe/Val dehydrogenases family.</text>
</comment>
<dbReference type="Pfam" id="PF02812">
    <property type="entry name" value="ELFV_dehydrog_N"/>
    <property type="match status" value="1"/>
</dbReference>